<dbReference type="GO" id="GO:0016887">
    <property type="term" value="F:ATP hydrolysis activity"/>
    <property type="evidence" value="ECO:0007669"/>
    <property type="project" value="InterPro"/>
</dbReference>
<sequence>MLRCDFHFQYANFDLHAQIDMQTQLLGISGPSGSGKSTFLKNIVGLLQPKEGFIQLNEHLLDDAQTQLHVPMHQRRIALIFQKACLFPHLNVMQNLQYSLRFQNTAVCKFSFDEVVELLEIKPLLKRRVNQLSGGEAQRISIGRALLSSPDLLLLDEPLTGLDRKLKDQILPFLKNIKAQTNLPMIYVTHHLEELSYLDAQVMYMNHGKIT</sequence>
<dbReference type="GO" id="GO:0005524">
    <property type="term" value="F:ATP binding"/>
    <property type="evidence" value="ECO:0007669"/>
    <property type="project" value="UniProtKB-KW"/>
</dbReference>
<dbReference type="PROSITE" id="PS50893">
    <property type="entry name" value="ABC_TRANSPORTER_2"/>
    <property type="match status" value="1"/>
</dbReference>
<protein>
    <submittedName>
        <fullName evidence="4">ATP-binding cassette domain-containing protein</fullName>
    </submittedName>
</protein>
<dbReference type="SUPFAM" id="SSF52540">
    <property type="entry name" value="P-loop containing nucleoside triphosphate hydrolases"/>
    <property type="match status" value="1"/>
</dbReference>
<dbReference type="InterPro" id="IPR003593">
    <property type="entry name" value="AAA+_ATPase"/>
</dbReference>
<name>A0A3A8GMU9_9GAMM</name>
<dbReference type="SMART" id="SM00382">
    <property type="entry name" value="AAA"/>
    <property type="match status" value="1"/>
</dbReference>
<evidence type="ECO:0000313" key="4">
    <source>
        <dbReference type="EMBL" id="RKG54363.1"/>
    </source>
</evidence>
<organism evidence="4 5">
    <name type="scientific">Acinetobacter cumulans</name>
    <dbReference type="NCBI Taxonomy" id="2136182"/>
    <lineage>
        <taxon>Bacteria</taxon>
        <taxon>Pseudomonadati</taxon>
        <taxon>Pseudomonadota</taxon>
        <taxon>Gammaproteobacteria</taxon>
        <taxon>Moraxellales</taxon>
        <taxon>Moraxellaceae</taxon>
        <taxon>Acinetobacter</taxon>
    </lineage>
</organism>
<comment type="caution">
    <text evidence="4">The sequence shown here is derived from an EMBL/GenBank/DDBJ whole genome shotgun (WGS) entry which is preliminary data.</text>
</comment>
<dbReference type="PANTHER" id="PTHR43514:SF4">
    <property type="entry name" value="ABC TRANSPORTER I FAMILY MEMBER 10"/>
    <property type="match status" value="1"/>
</dbReference>
<dbReference type="PROSITE" id="PS00211">
    <property type="entry name" value="ABC_TRANSPORTER_1"/>
    <property type="match status" value="1"/>
</dbReference>
<dbReference type="EMBL" id="RAXZ01000004">
    <property type="protein sequence ID" value="RKG54363.1"/>
    <property type="molecule type" value="Genomic_DNA"/>
</dbReference>
<evidence type="ECO:0000256" key="1">
    <source>
        <dbReference type="ARBA" id="ARBA00022741"/>
    </source>
</evidence>
<dbReference type="Proteomes" id="UP000281084">
    <property type="component" value="Unassembled WGS sequence"/>
</dbReference>
<keyword evidence="2 4" id="KW-0067">ATP-binding</keyword>
<evidence type="ECO:0000313" key="5">
    <source>
        <dbReference type="Proteomes" id="UP000281084"/>
    </source>
</evidence>
<evidence type="ECO:0000256" key="2">
    <source>
        <dbReference type="ARBA" id="ARBA00022840"/>
    </source>
</evidence>
<evidence type="ECO:0000259" key="3">
    <source>
        <dbReference type="PROSITE" id="PS50893"/>
    </source>
</evidence>
<feature type="domain" description="ABC transporter" evidence="3">
    <location>
        <begin position="1"/>
        <end position="211"/>
    </location>
</feature>
<dbReference type="PANTHER" id="PTHR43514">
    <property type="entry name" value="ABC TRANSPORTER I FAMILY MEMBER 10"/>
    <property type="match status" value="1"/>
</dbReference>
<reference evidence="4 5" key="1">
    <citation type="submission" date="2018-09" db="EMBL/GenBank/DDBJ databases">
        <title>The draft genome of Acinetobacter spp. strains.</title>
        <authorList>
            <person name="Qin J."/>
            <person name="Feng Y."/>
            <person name="Zong Z."/>
        </authorList>
    </citation>
    <scope>NUCLEOTIDE SEQUENCE [LARGE SCALE GENOMIC DNA]</scope>
    <source>
        <strain evidence="4 5">WCHAc060002</strain>
    </source>
</reference>
<dbReference type="InterPro" id="IPR003439">
    <property type="entry name" value="ABC_transporter-like_ATP-bd"/>
</dbReference>
<dbReference type="InterPro" id="IPR050334">
    <property type="entry name" value="Molybdenum_import_ModC"/>
</dbReference>
<dbReference type="AlphaFoldDB" id="A0A3A8GMU9"/>
<accession>A0A3A8GMU9</accession>
<dbReference type="RefSeq" id="WP_120367065.1">
    <property type="nucleotide sequence ID" value="NZ_RAXZ01000004.1"/>
</dbReference>
<proteinExistence type="predicted"/>
<gene>
    <name evidence="4" type="ORF">D7V64_05330</name>
</gene>
<dbReference type="InterPro" id="IPR027417">
    <property type="entry name" value="P-loop_NTPase"/>
</dbReference>
<dbReference type="InterPro" id="IPR017871">
    <property type="entry name" value="ABC_transporter-like_CS"/>
</dbReference>
<dbReference type="Pfam" id="PF00005">
    <property type="entry name" value="ABC_tran"/>
    <property type="match status" value="1"/>
</dbReference>
<dbReference type="Gene3D" id="3.40.50.300">
    <property type="entry name" value="P-loop containing nucleotide triphosphate hydrolases"/>
    <property type="match status" value="1"/>
</dbReference>
<keyword evidence="1" id="KW-0547">Nucleotide-binding</keyword>